<dbReference type="OrthoDB" id="9768666at2"/>
<sequence>MRVVIIGNSVAAVNAIEAVREKDKISTITVISDENYRPYSHPLLPNLVVGDVSRSEERFYYRRADFYEKNKVNTVLGKKVVRILPKNKQVELDNAQKVEYDKLLIACGGSPIKPPMEGLELEGVHTLTNIKAADSLKKDLKNIKKCVVIGGGLIGSKTAEKLAKKGLSVTLVELMRRVLYPVLDDTGADYIHRELKALGVRLILNDSVEEIFGDKRVKGVRLKSGKQIESDGVVVAVGVAPNTSLAREAGLDVDRGVVVNDFMQTSDENIFAAGDVAQAYDLVVGQKRPIPILPLAARQGRVAGLNMVGLDVKYKGGFPTNSITIGKVSFISMGIVDSDELEVLKIKKEGEYRKFLIDKDNRLKGAILVGNIEKAGMFNWMIQNRFDVSWIKDTFLNSDFGWKYFDKAFRVLRLDRKIK</sequence>
<gene>
    <name evidence="7" type="ordered locus">Hipma_1487</name>
</gene>
<dbReference type="Proteomes" id="UP000008139">
    <property type="component" value="Chromosome"/>
</dbReference>
<feature type="domain" description="NADH-rubredoxin oxidoreductase C-terminal" evidence="6">
    <location>
        <begin position="319"/>
        <end position="384"/>
    </location>
</feature>
<dbReference type="InterPro" id="IPR023753">
    <property type="entry name" value="FAD/NAD-binding_dom"/>
</dbReference>
<dbReference type="EC" id="1.18.1.3" evidence="7"/>
<keyword evidence="8" id="KW-1185">Reference proteome</keyword>
<dbReference type="PRINTS" id="PR00411">
    <property type="entry name" value="PNDRDTASEI"/>
</dbReference>
<dbReference type="eggNOG" id="COG1251">
    <property type="taxonomic scope" value="Bacteria"/>
</dbReference>
<dbReference type="InterPro" id="IPR036188">
    <property type="entry name" value="FAD/NAD-bd_sf"/>
</dbReference>
<dbReference type="Pfam" id="PF07992">
    <property type="entry name" value="Pyr_redox_2"/>
    <property type="match status" value="1"/>
</dbReference>
<dbReference type="HOGENOM" id="CLU_003291_4_4_7"/>
<dbReference type="RefSeq" id="WP_013682472.1">
    <property type="nucleotide sequence ID" value="NC_015318.1"/>
</dbReference>
<dbReference type="PANTHER" id="PTHR43429:SF3">
    <property type="entry name" value="NITRITE REDUCTASE [NAD(P)H]"/>
    <property type="match status" value="1"/>
</dbReference>
<dbReference type="KEGG" id="hmr:Hipma_1487"/>
<dbReference type="FunCoup" id="F2LTR7">
    <property type="interactions" value="64"/>
</dbReference>
<dbReference type="STRING" id="760142.Hipma_1487"/>
<evidence type="ECO:0000256" key="3">
    <source>
        <dbReference type="ARBA" id="ARBA00022630"/>
    </source>
</evidence>
<accession>F2LTR7</accession>
<dbReference type="GO" id="GO:0008860">
    <property type="term" value="F:ferredoxin-NAD+ reductase activity"/>
    <property type="evidence" value="ECO:0007669"/>
    <property type="project" value="UniProtKB-EC"/>
</dbReference>
<proteinExistence type="inferred from homology"/>
<evidence type="ECO:0000256" key="1">
    <source>
        <dbReference type="ARBA" id="ARBA00001974"/>
    </source>
</evidence>
<dbReference type="EMBL" id="CP002606">
    <property type="protein sequence ID" value="AEA34443.1"/>
    <property type="molecule type" value="Genomic_DNA"/>
</dbReference>
<evidence type="ECO:0000256" key="2">
    <source>
        <dbReference type="ARBA" id="ARBA00006442"/>
    </source>
</evidence>
<dbReference type="Pfam" id="PF18267">
    <property type="entry name" value="Rubredoxin_C"/>
    <property type="match status" value="1"/>
</dbReference>
<comment type="similarity">
    <text evidence="2">Belongs to the FAD-dependent oxidoreductase family.</text>
</comment>
<dbReference type="InterPro" id="IPR016156">
    <property type="entry name" value="FAD/NAD-linked_Rdtase_dimer_sf"/>
</dbReference>
<keyword evidence="4" id="KW-0274">FAD</keyword>
<keyword evidence="3" id="KW-0285">Flavoprotein</keyword>
<evidence type="ECO:0000259" key="6">
    <source>
        <dbReference type="Pfam" id="PF18267"/>
    </source>
</evidence>
<evidence type="ECO:0000256" key="4">
    <source>
        <dbReference type="ARBA" id="ARBA00022827"/>
    </source>
</evidence>
<protein>
    <submittedName>
        <fullName evidence="7">Ferredoxin--NAD(+) reductase</fullName>
        <ecNumber evidence="7">1.18.1.3</ecNumber>
    </submittedName>
</protein>
<evidence type="ECO:0000313" key="8">
    <source>
        <dbReference type="Proteomes" id="UP000008139"/>
    </source>
</evidence>
<dbReference type="PRINTS" id="PR00368">
    <property type="entry name" value="FADPNR"/>
</dbReference>
<dbReference type="Gene3D" id="3.50.50.60">
    <property type="entry name" value="FAD/NAD(P)-binding domain"/>
    <property type="match status" value="2"/>
</dbReference>
<feature type="domain" description="FAD/NAD(P)-binding" evidence="5">
    <location>
        <begin position="1"/>
        <end position="283"/>
    </location>
</feature>
<reference evidence="7 8" key="1">
    <citation type="journal article" date="2011" name="Stand. Genomic Sci.">
        <title>Complete genome sequence of the thermophilic sulfur-reducer Hippea maritima type strain (MH(2)).</title>
        <authorList>
            <person name="Huntemann M."/>
            <person name="Lu M."/>
            <person name="Nolan M."/>
            <person name="Lapidus A."/>
            <person name="Lucas S."/>
            <person name="Hammon N."/>
            <person name="Deshpande S."/>
            <person name="Cheng J.F."/>
            <person name="Tapia R."/>
            <person name="Han C."/>
            <person name="Goodwin L."/>
            <person name="Pitluck S."/>
            <person name="Liolios K."/>
            <person name="Pagani I."/>
            <person name="Ivanova N."/>
            <person name="Ovchinikova G."/>
            <person name="Pati A."/>
            <person name="Chen A."/>
            <person name="Palaniappan K."/>
            <person name="Land M."/>
            <person name="Hauser L."/>
            <person name="Jeffries C.D."/>
            <person name="Detter J.C."/>
            <person name="Brambilla E.M."/>
            <person name="Rohde M."/>
            <person name="Spring S."/>
            <person name="Goker M."/>
            <person name="Woyke T."/>
            <person name="Bristow J."/>
            <person name="Eisen J.A."/>
            <person name="Markowitz V."/>
            <person name="Hugenholtz P."/>
            <person name="Kyrpides N.C."/>
            <person name="Klenk H.P."/>
            <person name="Mavromatis K."/>
        </authorList>
    </citation>
    <scope>NUCLEOTIDE SEQUENCE [LARGE SCALE GENOMIC DNA]</scope>
    <source>
        <strain evidence="8">ATCC 700847 / DSM 10411 / MH2</strain>
    </source>
</reference>
<dbReference type="InterPro" id="IPR050260">
    <property type="entry name" value="FAD-bd_OxRdtase"/>
</dbReference>
<dbReference type="AlphaFoldDB" id="F2LTR7"/>
<dbReference type="Gene3D" id="3.30.390.30">
    <property type="match status" value="1"/>
</dbReference>
<reference evidence="8" key="2">
    <citation type="submission" date="2011-03" db="EMBL/GenBank/DDBJ databases">
        <title>The complete genome of Hippea maritima DSM 10411.</title>
        <authorList>
            <consortium name="US DOE Joint Genome Institute (JGI-PGF)"/>
            <person name="Lucas S."/>
            <person name="Copeland A."/>
            <person name="Lapidus A."/>
            <person name="Bruce D."/>
            <person name="Goodwin L."/>
            <person name="Pitluck S."/>
            <person name="Peters L."/>
            <person name="Kyrpides N."/>
            <person name="Mavromatis K."/>
            <person name="Pagani I."/>
            <person name="Ivanova N."/>
            <person name="Mikhailova N."/>
            <person name="Lu M."/>
            <person name="Detter J.C."/>
            <person name="Tapia R."/>
            <person name="Han C."/>
            <person name="Land M."/>
            <person name="Hauser L."/>
            <person name="Markowitz V."/>
            <person name="Cheng J.-F."/>
            <person name="Hugenholtz P."/>
            <person name="Woyke T."/>
            <person name="Wu D."/>
            <person name="Spring S."/>
            <person name="Schroeder M."/>
            <person name="Brambilla E."/>
            <person name="Klenk H.-P."/>
            <person name="Eisen J.A."/>
        </authorList>
    </citation>
    <scope>NUCLEOTIDE SEQUENCE [LARGE SCALE GENOMIC DNA]</scope>
    <source>
        <strain evidence="8">ATCC 700847 / DSM 10411 / MH2</strain>
    </source>
</reference>
<organism evidence="7 8">
    <name type="scientific">Hippea maritima (strain ATCC 700847 / DSM 10411 / MH2)</name>
    <dbReference type="NCBI Taxonomy" id="760142"/>
    <lineage>
        <taxon>Bacteria</taxon>
        <taxon>Pseudomonadati</taxon>
        <taxon>Campylobacterota</taxon>
        <taxon>Desulfurellia</taxon>
        <taxon>Desulfurellales</taxon>
        <taxon>Hippeaceae</taxon>
        <taxon>Hippea</taxon>
    </lineage>
</organism>
<evidence type="ECO:0000259" key="5">
    <source>
        <dbReference type="Pfam" id="PF07992"/>
    </source>
</evidence>
<evidence type="ECO:0000313" key="7">
    <source>
        <dbReference type="EMBL" id="AEA34443.1"/>
    </source>
</evidence>
<name>F2LTR7_HIPMA</name>
<keyword evidence="7" id="KW-0560">Oxidoreductase</keyword>
<dbReference type="InterPro" id="IPR041575">
    <property type="entry name" value="Rubredoxin_C"/>
</dbReference>
<comment type="cofactor">
    <cofactor evidence="1">
        <name>FAD</name>
        <dbReference type="ChEBI" id="CHEBI:57692"/>
    </cofactor>
</comment>
<dbReference type="InParanoid" id="F2LTR7"/>
<dbReference type="SUPFAM" id="SSF51905">
    <property type="entry name" value="FAD/NAD(P)-binding domain"/>
    <property type="match status" value="2"/>
</dbReference>
<dbReference type="PANTHER" id="PTHR43429">
    <property type="entry name" value="PYRIDINE NUCLEOTIDE-DISULFIDE OXIDOREDUCTASE DOMAIN-CONTAINING"/>
    <property type="match status" value="1"/>
</dbReference>